<dbReference type="AlphaFoldDB" id="A0A072UGQ3"/>
<evidence type="ECO:0000313" key="4">
    <source>
        <dbReference type="Proteomes" id="UP000002051"/>
    </source>
</evidence>
<evidence type="ECO:0000313" key="3">
    <source>
        <dbReference type="EnsemblPlants" id="KEH28308"/>
    </source>
</evidence>
<accession>A0A072UGQ3</accession>
<reference evidence="2 4" key="2">
    <citation type="journal article" date="2014" name="BMC Genomics">
        <title>An improved genome release (version Mt4.0) for the model legume Medicago truncatula.</title>
        <authorList>
            <person name="Tang H."/>
            <person name="Krishnakumar V."/>
            <person name="Bidwell S."/>
            <person name="Rosen B."/>
            <person name="Chan A."/>
            <person name="Zhou S."/>
            <person name="Gentzbittel L."/>
            <person name="Childs K.L."/>
            <person name="Yandell M."/>
            <person name="Gundlach H."/>
            <person name="Mayer K.F."/>
            <person name="Schwartz D.C."/>
            <person name="Town C.D."/>
        </authorList>
    </citation>
    <scope>GENOME REANNOTATION</scope>
    <source>
        <strain evidence="2">A17</strain>
        <strain evidence="3 4">cv. Jemalong A17</strain>
    </source>
</reference>
<dbReference type="GO" id="GO:0000775">
    <property type="term" value="C:chromosome, centromeric region"/>
    <property type="evidence" value="ECO:0007669"/>
    <property type="project" value="InterPro"/>
</dbReference>
<gene>
    <name evidence="2" type="ordered locus">MTR_5g084823</name>
</gene>
<dbReference type="InterPro" id="IPR009361">
    <property type="entry name" value="Zw10_N"/>
</dbReference>
<dbReference type="PANTHER" id="PTHR12205">
    <property type="entry name" value="CENTROMERE/KINETOCHORE PROTEIN ZW10"/>
    <property type="match status" value="1"/>
</dbReference>
<reference evidence="3" key="3">
    <citation type="submission" date="2015-04" db="UniProtKB">
        <authorList>
            <consortium name="EnsemblPlants"/>
        </authorList>
    </citation>
    <scope>IDENTIFICATION</scope>
    <source>
        <strain evidence="3">cv. Jemalong A17</strain>
    </source>
</reference>
<dbReference type="GO" id="GO:0005634">
    <property type="term" value="C:nucleus"/>
    <property type="evidence" value="ECO:0007669"/>
    <property type="project" value="InterPro"/>
</dbReference>
<dbReference type="Pfam" id="PF06248">
    <property type="entry name" value="Zw10_N"/>
    <property type="match status" value="1"/>
</dbReference>
<dbReference type="STRING" id="3880.A0A072UGQ3"/>
<organism evidence="2 4">
    <name type="scientific">Medicago truncatula</name>
    <name type="common">Barrel medic</name>
    <name type="synonym">Medicago tribuloides</name>
    <dbReference type="NCBI Taxonomy" id="3880"/>
    <lineage>
        <taxon>Eukaryota</taxon>
        <taxon>Viridiplantae</taxon>
        <taxon>Streptophyta</taxon>
        <taxon>Embryophyta</taxon>
        <taxon>Tracheophyta</taxon>
        <taxon>Spermatophyta</taxon>
        <taxon>Magnoliopsida</taxon>
        <taxon>eudicotyledons</taxon>
        <taxon>Gunneridae</taxon>
        <taxon>Pentapetalae</taxon>
        <taxon>rosids</taxon>
        <taxon>fabids</taxon>
        <taxon>Fabales</taxon>
        <taxon>Fabaceae</taxon>
        <taxon>Papilionoideae</taxon>
        <taxon>50 kb inversion clade</taxon>
        <taxon>NPAAA clade</taxon>
        <taxon>Hologalegina</taxon>
        <taxon>IRL clade</taxon>
        <taxon>Trifolieae</taxon>
        <taxon>Medicago</taxon>
    </lineage>
</organism>
<reference evidence="2 4" key="1">
    <citation type="journal article" date="2011" name="Nature">
        <title>The Medicago genome provides insight into the evolution of rhizobial symbioses.</title>
        <authorList>
            <person name="Young N.D."/>
            <person name="Debelle F."/>
            <person name="Oldroyd G.E."/>
            <person name="Geurts R."/>
            <person name="Cannon S.B."/>
            <person name="Udvardi M.K."/>
            <person name="Benedito V.A."/>
            <person name="Mayer K.F."/>
            <person name="Gouzy J."/>
            <person name="Schoof H."/>
            <person name="Van de Peer Y."/>
            <person name="Proost S."/>
            <person name="Cook D.R."/>
            <person name="Meyers B.C."/>
            <person name="Spannagl M."/>
            <person name="Cheung F."/>
            <person name="De Mita S."/>
            <person name="Krishnakumar V."/>
            <person name="Gundlach H."/>
            <person name="Zhou S."/>
            <person name="Mudge J."/>
            <person name="Bharti A.K."/>
            <person name="Murray J.D."/>
            <person name="Naoumkina M.A."/>
            <person name="Rosen B."/>
            <person name="Silverstein K.A."/>
            <person name="Tang H."/>
            <person name="Rombauts S."/>
            <person name="Zhao P.X."/>
            <person name="Zhou P."/>
            <person name="Barbe V."/>
            <person name="Bardou P."/>
            <person name="Bechner M."/>
            <person name="Bellec A."/>
            <person name="Berger A."/>
            <person name="Berges H."/>
            <person name="Bidwell S."/>
            <person name="Bisseling T."/>
            <person name="Choisne N."/>
            <person name="Couloux A."/>
            <person name="Denny R."/>
            <person name="Deshpande S."/>
            <person name="Dai X."/>
            <person name="Doyle J.J."/>
            <person name="Dudez A.M."/>
            <person name="Farmer A.D."/>
            <person name="Fouteau S."/>
            <person name="Franken C."/>
            <person name="Gibelin C."/>
            <person name="Gish J."/>
            <person name="Goldstein S."/>
            <person name="Gonzalez A.J."/>
            <person name="Green P.J."/>
            <person name="Hallab A."/>
            <person name="Hartog M."/>
            <person name="Hua A."/>
            <person name="Humphray S.J."/>
            <person name="Jeong D.H."/>
            <person name="Jing Y."/>
            <person name="Jocker A."/>
            <person name="Kenton S.M."/>
            <person name="Kim D.J."/>
            <person name="Klee K."/>
            <person name="Lai H."/>
            <person name="Lang C."/>
            <person name="Lin S."/>
            <person name="Macmil S.L."/>
            <person name="Magdelenat G."/>
            <person name="Matthews L."/>
            <person name="McCorrison J."/>
            <person name="Monaghan E.L."/>
            <person name="Mun J.H."/>
            <person name="Najar F.Z."/>
            <person name="Nicholson C."/>
            <person name="Noirot C."/>
            <person name="O'Bleness M."/>
            <person name="Paule C.R."/>
            <person name="Poulain J."/>
            <person name="Prion F."/>
            <person name="Qin B."/>
            <person name="Qu C."/>
            <person name="Retzel E.F."/>
            <person name="Riddle C."/>
            <person name="Sallet E."/>
            <person name="Samain S."/>
            <person name="Samson N."/>
            <person name="Sanders I."/>
            <person name="Saurat O."/>
            <person name="Scarpelli C."/>
            <person name="Schiex T."/>
            <person name="Segurens B."/>
            <person name="Severin A.J."/>
            <person name="Sherrier D.J."/>
            <person name="Shi R."/>
            <person name="Sims S."/>
            <person name="Singer S.R."/>
            <person name="Sinharoy S."/>
            <person name="Sterck L."/>
            <person name="Viollet A."/>
            <person name="Wang B.B."/>
            <person name="Wang K."/>
            <person name="Wang M."/>
            <person name="Wang X."/>
            <person name="Warfsmann J."/>
            <person name="Weissenbach J."/>
            <person name="White D.D."/>
            <person name="White J.D."/>
            <person name="Wiley G.B."/>
            <person name="Wincker P."/>
            <person name="Xing Y."/>
            <person name="Yang L."/>
            <person name="Yao Z."/>
            <person name="Ying F."/>
            <person name="Zhai J."/>
            <person name="Zhou L."/>
            <person name="Zuber A."/>
            <person name="Denarie J."/>
            <person name="Dixon R.A."/>
            <person name="May G.D."/>
            <person name="Schwartz D.C."/>
            <person name="Rogers J."/>
            <person name="Quetier F."/>
            <person name="Town C.D."/>
            <person name="Roe B.A."/>
        </authorList>
    </citation>
    <scope>NUCLEOTIDE SEQUENCE [LARGE SCALE GENOMIC DNA]</scope>
    <source>
        <strain evidence="2">A17</strain>
        <strain evidence="3 4">cv. Jemalong A17</strain>
    </source>
</reference>
<evidence type="ECO:0000313" key="2">
    <source>
        <dbReference type="EMBL" id="KEH28308.1"/>
    </source>
</evidence>
<dbReference type="PANTHER" id="PTHR12205:SF0">
    <property type="entry name" value="CENTROMERE_KINETOCHORE PROTEIN ZW10 HOMOLOG"/>
    <property type="match status" value="1"/>
</dbReference>
<feature type="domain" description="Centromere/kinetochore protein zw10 N-terminal" evidence="1">
    <location>
        <begin position="39"/>
        <end position="131"/>
    </location>
</feature>
<name>A0A072UGQ3_MEDTR</name>
<dbReference type="Proteomes" id="UP000002051">
    <property type="component" value="Chromosome 5"/>
</dbReference>
<evidence type="ECO:0000259" key="1">
    <source>
        <dbReference type="Pfam" id="PF06248"/>
    </source>
</evidence>
<dbReference type="GO" id="GO:0000278">
    <property type="term" value="P:mitotic cell cycle"/>
    <property type="evidence" value="ECO:0007669"/>
    <property type="project" value="InterPro"/>
</dbReference>
<dbReference type="EnsemblPlants" id="KEH28308">
    <property type="protein sequence ID" value="KEH28308"/>
    <property type="gene ID" value="MTR_5g084823"/>
</dbReference>
<keyword evidence="4" id="KW-1185">Reference proteome</keyword>
<dbReference type="EMBL" id="CM001221">
    <property type="protein sequence ID" value="KEH28308.1"/>
    <property type="molecule type" value="Genomic_DNA"/>
</dbReference>
<proteinExistence type="predicted"/>
<dbReference type="HOGENOM" id="CLU_1290929_0_0_1"/>
<sequence length="196" mass="22275">MESLFNTLNIRDLLSAQDLSDQNSPLSAPDLRLLIDRVDSHSHQIRSQVQSYLASHHDDFANLFSLCNDAVSQTVKVSDDLDTVLRLVSERPADVEVREVVEEMKGKSEELKVKRELLGLVGVIVGLNERLESVKEELKSGKLKVAAEGLKELKVALRIGEEDEREPLVYGLLRNEWSQCFEERNSIWVCRFKRSS</sequence>
<protein>
    <submittedName>
        <fullName evidence="2">Centromere/kinetochore zw10-like protein</fullName>
    </submittedName>
</protein>